<name>A0A5C3NE40_9AGAM</name>
<dbReference type="AlphaFoldDB" id="A0A5C3NE40"/>
<dbReference type="STRING" id="5364.A0A5C3NE40"/>
<dbReference type="InterPro" id="IPR032675">
    <property type="entry name" value="LRR_dom_sf"/>
</dbReference>
<dbReference type="OrthoDB" id="3225069at2759"/>
<dbReference type="SUPFAM" id="SSF52047">
    <property type="entry name" value="RNI-like"/>
    <property type="match status" value="1"/>
</dbReference>
<evidence type="ECO:0000313" key="2">
    <source>
        <dbReference type="EMBL" id="TFK56179.1"/>
    </source>
</evidence>
<protein>
    <submittedName>
        <fullName evidence="2">Uncharacterized protein</fullName>
    </submittedName>
</protein>
<dbReference type="SUPFAM" id="SSF81383">
    <property type="entry name" value="F-box domain"/>
    <property type="match status" value="1"/>
</dbReference>
<dbReference type="Gene3D" id="1.20.1280.50">
    <property type="match status" value="1"/>
</dbReference>
<evidence type="ECO:0000313" key="3">
    <source>
        <dbReference type="Proteomes" id="UP000305948"/>
    </source>
</evidence>
<keyword evidence="3" id="KW-1185">Reference proteome</keyword>
<feature type="coiled-coil region" evidence="1">
    <location>
        <begin position="13"/>
        <end position="47"/>
    </location>
</feature>
<gene>
    <name evidence="2" type="ORF">OE88DRAFT_1652810</name>
</gene>
<proteinExistence type="predicted"/>
<evidence type="ECO:0000256" key="1">
    <source>
        <dbReference type="SAM" id="Coils"/>
    </source>
</evidence>
<dbReference type="Proteomes" id="UP000305948">
    <property type="component" value="Unassembled WGS sequence"/>
</dbReference>
<dbReference type="EMBL" id="ML213504">
    <property type="protein sequence ID" value="TFK56179.1"/>
    <property type="molecule type" value="Genomic_DNA"/>
</dbReference>
<organism evidence="2 3">
    <name type="scientific">Heliocybe sulcata</name>
    <dbReference type="NCBI Taxonomy" id="5364"/>
    <lineage>
        <taxon>Eukaryota</taxon>
        <taxon>Fungi</taxon>
        <taxon>Dikarya</taxon>
        <taxon>Basidiomycota</taxon>
        <taxon>Agaricomycotina</taxon>
        <taxon>Agaricomycetes</taxon>
        <taxon>Gloeophyllales</taxon>
        <taxon>Gloeophyllaceae</taxon>
        <taxon>Heliocybe</taxon>
    </lineage>
</organism>
<reference evidence="2 3" key="1">
    <citation type="journal article" date="2019" name="Nat. Ecol. Evol.">
        <title>Megaphylogeny resolves global patterns of mushroom evolution.</title>
        <authorList>
            <person name="Varga T."/>
            <person name="Krizsan K."/>
            <person name="Foldi C."/>
            <person name="Dima B."/>
            <person name="Sanchez-Garcia M."/>
            <person name="Sanchez-Ramirez S."/>
            <person name="Szollosi G.J."/>
            <person name="Szarkandi J.G."/>
            <person name="Papp V."/>
            <person name="Albert L."/>
            <person name="Andreopoulos W."/>
            <person name="Angelini C."/>
            <person name="Antonin V."/>
            <person name="Barry K.W."/>
            <person name="Bougher N.L."/>
            <person name="Buchanan P."/>
            <person name="Buyck B."/>
            <person name="Bense V."/>
            <person name="Catcheside P."/>
            <person name="Chovatia M."/>
            <person name="Cooper J."/>
            <person name="Damon W."/>
            <person name="Desjardin D."/>
            <person name="Finy P."/>
            <person name="Geml J."/>
            <person name="Haridas S."/>
            <person name="Hughes K."/>
            <person name="Justo A."/>
            <person name="Karasinski D."/>
            <person name="Kautmanova I."/>
            <person name="Kiss B."/>
            <person name="Kocsube S."/>
            <person name="Kotiranta H."/>
            <person name="LaButti K.M."/>
            <person name="Lechner B.E."/>
            <person name="Liimatainen K."/>
            <person name="Lipzen A."/>
            <person name="Lukacs Z."/>
            <person name="Mihaltcheva S."/>
            <person name="Morgado L.N."/>
            <person name="Niskanen T."/>
            <person name="Noordeloos M.E."/>
            <person name="Ohm R.A."/>
            <person name="Ortiz-Santana B."/>
            <person name="Ovrebo C."/>
            <person name="Racz N."/>
            <person name="Riley R."/>
            <person name="Savchenko A."/>
            <person name="Shiryaev A."/>
            <person name="Soop K."/>
            <person name="Spirin V."/>
            <person name="Szebenyi C."/>
            <person name="Tomsovsky M."/>
            <person name="Tulloss R.E."/>
            <person name="Uehling J."/>
            <person name="Grigoriev I.V."/>
            <person name="Vagvolgyi C."/>
            <person name="Papp T."/>
            <person name="Martin F.M."/>
            <person name="Miettinen O."/>
            <person name="Hibbett D.S."/>
            <person name="Nagy L.G."/>
        </authorList>
    </citation>
    <scope>NUCLEOTIDE SEQUENCE [LARGE SCALE GENOMIC DNA]</scope>
    <source>
        <strain evidence="2 3">OMC1185</strain>
    </source>
</reference>
<dbReference type="InterPro" id="IPR036047">
    <property type="entry name" value="F-box-like_dom_sf"/>
</dbReference>
<keyword evidence="1" id="KW-0175">Coiled coil</keyword>
<accession>A0A5C3NE40</accession>
<sequence>MDQTRRNEIRTQLQDMDARAATIRATMDDLRARISELSEELSSNREERSRVASLISPIEDLPDELLADIWDYTRECHRLRPHDMYTIDKCRSMFCAPAILQMSWVCRRWRDVALSTPMLWSDLLLSPHMSLQLMRLKVERSQSCPLDITVECSHYCRKPAHGSNRIVERLNLLICEIRLEIPRWRSFQLFACVGIAEVRGQVLGGNGHTGQPILTACTAALTIMHAPQLVDFRVVFDCGPEFIPELPELSTECFKVLKRVQVYGVDIRSSMSAFTGLVTLDLSLPRYLRPTPEEMRDMVLGSPNLTVLYLEGPPIQGNFSVLDEYSFPVITSSSVRTLRLALVSDEDEFAHHFFNVFDFPNLESLCLSHSTPSELGNFAQVVLNANTKPYFPNLTKFASESNECLHLSLILRAFPTVRHLELCNEALTPFMKTLMADIPVQDGESESVQTVIPLLDTVSWIGDYTRADLAVFRRLIEKRSSGGIPIKKLIVCQRFLGLQKSVQDWFYERLDVEIVRQWLQDDSSSWPAL</sequence>
<dbReference type="Gene3D" id="3.80.10.10">
    <property type="entry name" value="Ribonuclease Inhibitor"/>
    <property type="match status" value="1"/>
</dbReference>